<keyword evidence="4" id="KW-0963">Cytoplasm</keyword>
<accession>A0AB34GHA1</accession>
<feature type="region of interest" description="Disordered" evidence="13">
    <location>
        <begin position="290"/>
        <end position="316"/>
    </location>
</feature>
<evidence type="ECO:0000256" key="1">
    <source>
        <dbReference type="ARBA" id="ARBA00004496"/>
    </source>
</evidence>
<dbReference type="PRINTS" id="PR00984">
    <property type="entry name" value="TRNASYNTHILE"/>
</dbReference>
<dbReference type="CDD" id="cd00818">
    <property type="entry name" value="IleRS_core"/>
    <property type="match status" value="1"/>
</dbReference>
<dbReference type="Pfam" id="PF19302">
    <property type="entry name" value="DUF5915"/>
    <property type="match status" value="1"/>
</dbReference>
<feature type="domain" description="Isoleucine--tRNA ligase cytoplasmic ubiquitin-like" evidence="16">
    <location>
        <begin position="2215"/>
        <end position="2305"/>
    </location>
</feature>
<dbReference type="GO" id="GO:0002161">
    <property type="term" value="F:aminoacyl-tRNA deacylase activity"/>
    <property type="evidence" value="ECO:0007669"/>
    <property type="project" value="InterPro"/>
</dbReference>
<comment type="similarity">
    <text evidence="2">Belongs to the class-I aminoacyl-tRNA synthetase family.</text>
</comment>
<keyword evidence="7" id="KW-0067">ATP-binding</keyword>
<dbReference type="FunFam" id="3.40.50.620:FF:000023">
    <property type="entry name" value="Isoleucyl-tRNA synthetase,cytoplasmic"/>
    <property type="match status" value="1"/>
</dbReference>
<feature type="compositionally biased region" description="Basic and acidic residues" evidence="13">
    <location>
        <begin position="796"/>
        <end position="812"/>
    </location>
</feature>
<dbReference type="PROSITE" id="PS00178">
    <property type="entry name" value="AA_TRNA_LIGASE_I"/>
    <property type="match status" value="1"/>
</dbReference>
<feature type="region of interest" description="Disordered" evidence="13">
    <location>
        <begin position="339"/>
        <end position="375"/>
    </location>
</feature>
<dbReference type="InterPro" id="IPR023586">
    <property type="entry name" value="Ile-tRNA-ligase_type2"/>
</dbReference>
<evidence type="ECO:0000256" key="10">
    <source>
        <dbReference type="ARBA" id="ARBA00032665"/>
    </source>
</evidence>
<dbReference type="InterPro" id="IPR001412">
    <property type="entry name" value="aa-tRNA-synth_I_CS"/>
</dbReference>
<evidence type="ECO:0000313" key="18">
    <source>
        <dbReference type="Proteomes" id="UP001159641"/>
    </source>
</evidence>
<dbReference type="GO" id="GO:0006428">
    <property type="term" value="P:isoleucyl-tRNA aminoacylation"/>
    <property type="evidence" value="ECO:0007669"/>
    <property type="project" value="InterPro"/>
</dbReference>
<feature type="region of interest" description="Disordered" evidence="13">
    <location>
        <begin position="92"/>
        <end position="113"/>
    </location>
</feature>
<evidence type="ECO:0000259" key="15">
    <source>
        <dbReference type="Pfam" id="PF08264"/>
    </source>
</evidence>
<dbReference type="Gene3D" id="1.10.730.10">
    <property type="entry name" value="Isoleucyl-tRNA Synthetase, Domain 1"/>
    <property type="match status" value="1"/>
</dbReference>
<protein>
    <recommendedName>
        <fullName evidence="12">Isoleucine--tRNA ligase, cytoplasmic</fullName>
        <ecNumber evidence="3">6.1.1.5</ecNumber>
    </recommendedName>
    <alternativeName>
        <fullName evidence="10">Isoleucyl-tRNA synthetase</fullName>
    </alternativeName>
</protein>
<keyword evidence="5" id="KW-0436">Ligase</keyword>
<feature type="domain" description="Methionyl/Valyl/Leucyl/Isoleucyl-tRNA synthetase anticodon-binding" evidence="15">
    <location>
        <begin position="1739"/>
        <end position="1895"/>
    </location>
</feature>
<dbReference type="Pfam" id="PF23567">
    <property type="entry name" value="Ubiquitin_IARS1"/>
    <property type="match status" value="2"/>
</dbReference>
<feature type="compositionally biased region" description="Basic and acidic residues" evidence="13">
    <location>
        <begin position="343"/>
        <end position="363"/>
    </location>
</feature>
<dbReference type="GO" id="GO:0004822">
    <property type="term" value="F:isoleucine-tRNA ligase activity"/>
    <property type="evidence" value="ECO:0007669"/>
    <property type="project" value="UniProtKB-EC"/>
</dbReference>
<dbReference type="Proteomes" id="UP001159641">
    <property type="component" value="Unassembled WGS sequence"/>
</dbReference>
<feature type="compositionally biased region" description="Polar residues" evidence="13">
    <location>
        <begin position="502"/>
        <end position="514"/>
    </location>
</feature>
<evidence type="ECO:0000259" key="14">
    <source>
        <dbReference type="Pfam" id="PF00133"/>
    </source>
</evidence>
<feature type="region of interest" description="Disordered" evidence="13">
    <location>
        <begin position="796"/>
        <end position="825"/>
    </location>
</feature>
<feature type="compositionally biased region" description="Acidic residues" evidence="13">
    <location>
        <begin position="940"/>
        <end position="950"/>
    </location>
</feature>
<dbReference type="Pfam" id="PF08264">
    <property type="entry name" value="Anticodon_1"/>
    <property type="match status" value="1"/>
</dbReference>
<dbReference type="EMBL" id="JAIQCJ010002282">
    <property type="protein sequence ID" value="KAJ8777900.1"/>
    <property type="molecule type" value="Genomic_DNA"/>
</dbReference>
<feature type="compositionally biased region" description="Acidic residues" evidence="13">
    <location>
        <begin position="682"/>
        <end position="691"/>
    </location>
</feature>
<dbReference type="SUPFAM" id="SSF52374">
    <property type="entry name" value="Nucleotidylyl transferase"/>
    <property type="match status" value="1"/>
</dbReference>
<evidence type="ECO:0000256" key="13">
    <source>
        <dbReference type="SAM" id="MobiDB-lite"/>
    </source>
</evidence>
<evidence type="ECO:0000256" key="6">
    <source>
        <dbReference type="ARBA" id="ARBA00022741"/>
    </source>
</evidence>
<comment type="catalytic activity">
    <reaction evidence="11">
        <text>tRNA(Ile) + L-isoleucine + ATP = L-isoleucyl-tRNA(Ile) + AMP + diphosphate</text>
        <dbReference type="Rhea" id="RHEA:11060"/>
        <dbReference type="Rhea" id="RHEA-COMP:9666"/>
        <dbReference type="Rhea" id="RHEA-COMP:9695"/>
        <dbReference type="ChEBI" id="CHEBI:30616"/>
        <dbReference type="ChEBI" id="CHEBI:33019"/>
        <dbReference type="ChEBI" id="CHEBI:58045"/>
        <dbReference type="ChEBI" id="CHEBI:78442"/>
        <dbReference type="ChEBI" id="CHEBI:78528"/>
        <dbReference type="ChEBI" id="CHEBI:456215"/>
        <dbReference type="EC" id="6.1.1.5"/>
    </reaction>
</comment>
<feature type="compositionally biased region" description="Acidic residues" evidence="13">
    <location>
        <begin position="297"/>
        <end position="310"/>
    </location>
</feature>
<dbReference type="PANTHER" id="PTHR42780">
    <property type="entry name" value="SOLEUCYL-TRNA SYNTHETASE"/>
    <property type="match status" value="1"/>
</dbReference>
<feature type="region of interest" description="Disordered" evidence="13">
    <location>
        <begin position="728"/>
        <end position="747"/>
    </location>
</feature>
<dbReference type="InterPro" id="IPR014729">
    <property type="entry name" value="Rossmann-like_a/b/a_fold"/>
</dbReference>
<dbReference type="InterPro" id="IPR013155">
    <property type="entry name" value="M/V/L/I-tRNA-synth_anticd-bd"/>
</dbReference>
<dbReference type="FunFam" id="1.10.730.10:FF:000004">
    <property type="entry name" value="Isoleucyl-tRNA synthetase, cytoplasmic"/>
    <property type="match status" value="1"/>
</dbReference>
<dbReference type="InterPro" id="IPR033709">
    <property type="entry name" value="Anticodon_Ile_ABEc"/>
</dbReference>
<evidence type="ECO:0000313" key="17">
    <source>
        <dbReference type="EMBL" id="KAJ8777900.1"/>
    </source>
</evidence>
<evidence type="ECO:0000256" key="8">
    <source>
        <dbReference type="ARBA" id="ARBA00022917"/>
    </source>
</evidence>
<reference evidence="17 18" key="1">
    <citation type="submission" date="2022-11" db="EMBL/GenBank/DDBJ databases">
        <title>Whole genome sequence of Eschrichtius robustus ER-17-0199.</title>
        <authorList>
            <person name="Bruniche-Olsen A."/>
            <person name="Black A.N."/>
            <person name="Fields C.J."/>
            <person name="Walden K."/>
            <person name="Dewoody J.A."/>
        </authorList>
    </citation>
    <scope>NUCLEOTIDE SEQUENCE [LARGE SCALE GENOMIC DNA]</scope>
    <source>
        <strain evidence="17">ER-17-0199</strain>
        <tissue evidence="17">Blubber</tissue>
    </source>
</reference>
<sequence>MTVGDIIKYDPSKYCHNLKKIGEDFTNAIPISSLTWELEGGNDPVSKKRRGEFSDFHSPAKKIIKVQKNEGFTASLALRPKPSSIMGSPHLIQQQAAQNTPHNSITPKSPYVPDSDSQKLKNVFFQTSDLETTKKRNSMSDDDIDSEDELRLMIAREENLEKTTWSSINGSENDPFEVVRDDFKSHFHKFHTSTCLGIKNNVFCLSSEDNVMGNDCDSDSGDTDEIIAMKKNSDKIKNSVEFSQTEKSMHKKTYLKNRKKCDLSVDCIKVQKRKNKEIALSHRIKPLSCESPIESSSSEDADSVSESTESEGDKDYNTMMKNCLHMNLTLADLEQLAGSNQEAPKEDTENNGRKTTAKSDRASKSHRTPGGLHKGQQCIHPEEIVASLLEGKENTRGKQEPKENTLKPKFQAFKGVGCLYGKESVKKSLKESVASNNINEDHKSLKLEDPRNMSMKKWSLYANGPSSKLTLFQHAKKANDSNQIQPQKRQSTFESQAHKVVSPSSSEKGNGNPISSLLPLKDKKSLSLGAKTPRRGFDEDCCRRTGKSGESSEKRPDLCSRKAPEKSPEVSSRRDPQGSKTDFPLSVNSSSDVNAKDKHAEDNQKRLAALEARQKAKEVQKKLVHNALANLDGYSEDKPMHIIFGSNSESETEETSTQEQNHPGEEPVKEAMGGASGKLFDSSDDESGSEDDSNRFRIKPQFEGRAGQKLMDLQSHFGTDDRFRMDSRFLESDSEEEQEEINEKKTAEEEELAAEKLKALNVVQSVLHINLSSSTSKGSVAAKKFKDIIRYDPTRHDHATYERKRGDKPKESKAKRKKKREEAEKLPEVSKEMYYNIATDLKQIFQSTKDTIEKEDNTPWNEDSDGEKAAVVQDPTALMTGDEQPSGFTFSFFDSYTKNVKEGYNSVIFHCHDDIETYRVEAVKPGKIAWQGDPRFQDSSSEEEDVTEETDDKKPSPGEVSLPEKETTRFFFFSKNDERLHGKSIFWLNGIEQVLTYSGEEWEVILAGILGRPEQTACVCNKMVQQVPENINFPAEEEKILQFWSDFNCFQECLKQSKHRPKFTFYDGPPFATGLPHYGHILAGTIKDIVTRYAHQSGLHVDRRFGWDCHGLPVEYEIDKTLGIRGPEDVAKLGIAEYNSQCRAIVMRYSTEWKSTITRLGRWIDFDNDYKTLYPQFMESVWWVFKQLYDKGLVYRGVKVMPFSTACNTPLSNFESHQNYRDVQDPSVFVTFPLEEDENISLVAWTTTPWTLPSNLALCVNPDMQYVKIKDAVRGKLYILMEARLSALYKLESDYEILERFPGAYLKGKKYRPLFDYFIKCKENGAFTVLVDNYVKEEEGTGVVHQAPYFGADDYRVCMDFNIIQKDSVPICPVDASGCFTGEVTDFAGQYVKDADKNIIRTLKEQGRLLVASTFTHSYPFCWRSDTPLIYKAVPSWFVRVEHMVDQLLRNNDLCYWVPEFVREKRFGNWLKDARDWAISRNRYWGTPIPLWVSNDFEEVVCVGSMAELGELSGAKISDLHRERSVSECLIHFKVATSLFTSIDHLTIPSRCGKGLLHRISEVFDCWFESGSMPYAQIHYPFENKREFEDAFPADFIAEGIDQTRGWFYTLLVLATALFGRPPFKNVIVNGLVLARQVHSLVDGQKMSKRKKNYPDPLSVIHKYGADALRLYLINSPVVRAENLRFKEEGVRDVLKDVLLPWYNAYRFFIQNVLRLQKEEEMEFLYNENMVKESTNITDRWVLSFMQSLVGFFETEMAAYRLYTVVPRLVKFVDVLTNWYVRMNRRRLKGENGIEDCVMALETLFSVLLSLCRLMAPYTPFLTELMYQNLKTLIDPVSVQDKDTFSIHYLMLPHVREELIDKKTESAVSRMQSVIELGRVIRDRKTIPIKYPLKEVVVIHQDPEALNEIKSLEKYIIEELNVRKVTLSTDKNKYGIRLRAEPDHMVLGKRLKGAFKMVMTSIKQLSSEELEQFQESGTIVVEGHELHEEDIRLMYTFDQATGGTAQFEAHSDAQALVLLDITPDQSMVDEGVAREVINRIQKLRKKCNLVPTDEITVYYKAKSEGKYLNNVIKSHTEFIFATIKSPLKPYPVPTSDEILIQEKMQLKGSDLEITLTRGSSMPGPACAYVNLNICTDGSEQGGVLLLENPKGDNRLDLLKLKSVVTSIFGVKNTELAVFHGETEIKNQTNLLNLSGKTLCVAAGSTPSVVDSPSTLLCQYINLQLLNADPQECLMGTVGTLLLENPLGQNGLTHQGLLYETAKVFGLRSRKLKLFLNEAQTEEITEEIPMKTLNTKTVYVSVLPTTGDF</sequence>
<feature type="compositionally biased region" description="Basic and acidic residues" evidence="13">
    <location>
        <begin position="594"/>
        <end position="605"/>
    </location>
</feature>
<keyword evidence="18" id="KW-1185">Reference proteome</keyword>
<evidence type="ECO:0000256" key="4">
    <source>
        <dbReference type="ARBA" id="ARBA00022490"/>
    </source>
</evidence>
<dbReference type="GO" id="GO:0005524">
    <property type="term" value="F:ATP binding"/>
    <property type="evidence" value="ECO:0007669"/>
    <property type="project" value="UniProtKB-KW"/>
</dbReference>
<evidence type="ECO:0000256" key="5">
    <source>
        <dbReference type="ARBA" id="ARBA00022598"/>
    </source>
</evidence>
<keyword evidence="9" id="KW-0030">Aminoacyl-tRNA synthetase</keyword>
<feature type="domain" description="Aminoacyl-tRNA synthetase class Ia" evidence="14">
    <location>
        <begin position="1039"/>
        <end position="1684"/>
    </location>
</feature>
<dbReference type="Gene3D" id="3.40.50.620">
    <property type="entry name" value="HUPs"/>
    <property type="match status" value="2"/>
</dbReference>
<name>A0AB34GHA1_ESCRO</name>
<feature type="compositionally biased region" description="Polar residues" evidence="13">
    <location>
        <begin position="480"/>
        <end position="495"/>
    </location>
</feature>
<evidence type="ECO:0000256" key="11">
    <source>
        <dbReference type="ARBA" id="ARBA00048359"/>
    </source>
</evidence>
<dbReference type="InterPro" id="IPR002301">
    <property type="entry name" value="Ile-tRNA-ligase"/>
</dbReference>
<organism evidence="17 18">
    <name type="scientific">Eschrichtius robustus</name>
    <name type="common">California gray whale</name>
    <name type="synonym">Eschrichtius gibbosus</name>
    <dbReference type="NCBI Taxonomy" id="9764"/>
    <lineage>
        <taxon>Eukaryota</taxon>
        <taxon>Metazoa</taxon>
        <taxon>Chordata</taxon>
        <taxon>Craniata</taxon>
        <taxon>Vertebrata</taxon>
        <taxon>Euteleostomi</taxon>
        <taxon>Mammalia</taxon>
        <taxon>Eutheria</taxon>
        <taxon>Laurasiatheria</taxon>
        <taxon>Artiodactyla</taxon>
        <taxon>Whippomorpha</taxon>
        <taxon>Cetacea</taxon>
        <taxon>Mysticeti</taxon>
        <taxon>Eschrichtiidae</taxon>
        <taxon>Eschrichtius</taxon>
    </lineage>
</organism>
<dbReference type="EC" id="6.1.1.5" evidence="3"/>
<dbReference type="InterPro" id="IPR009008">
    <property type="entry name" value="Val/Leu/Ile-tRNA-synth_edit"/>
</dbReference>
<evidence type="ECO:0000256" key="3">
    <source>
        <dbReference type="ARBA" id="ARBA00013165"/>
    </source>
</evidence>
<feature type="domain" description="Isoleucine--tRNA ligase cytoplasmic ubiquitin-like" evidence="16">
    <location>
        <begin position="2123"/>
        <end position="2205"/>
    </location>
</feature>
<proteinExistence type="inferred from homology"/>
<dbReference type="NCBIfam" id="TIGR00392">
    <property type="entry name" value="ileS"/>
    <property type="match status" value="1"/>
</dbReference>
<dbReference type="InterPro" id="IPR009080">
    <property type="entry name" value="tRNAsynth_Ia_anticodon-bd"/>
</dbReference>
<evidence type="ECO:0000256" key="12">
    <source>
        <dbReference type="ARBA" id="ARBA00069879"/>
    </source>
</evidence>
<dbReference type="FunFam" id="3.40.50.620:FF:000050">
    <property type="entry name" value="Isoleucyl-tRNA synthetase,cytoplasmic"/>
    <property type="match status" value="1"/>
</dbReference>
<dbReference type="GO" id="GO:0005737">
    <property type="term" value="C:cytoplasm"/>
    <property type="evidence" value="ECO:0007669"/>
    <property type="project" value="UniProtKB-SubCell"/>
</dbReference>
<evidence type="ECO:0000256" key="7">
    <source>
        <dbReference type="ARBA" id="ARBA00022840"/>
    </source>
</evidence>
<dbReference type="InterPro" id="IPR002300">
    <property type="entry name" value="aa-tRNA-synth_Ia"/>
</dbReference>
<dbReference type="SUPFAM" id="SSF47323">
    <property type="entry name" value="Anticodon-binding domain of a subclass of class I aminoacyl-tRNA synthetases"/>
    <property type="match status" value="1"/>
</dbReference>
<gene>
    <name evidence="17" type="ORF">J1605_014098</name>
</gene>
<evidence type="ECO:0000259" key="16">
    <source>
        <dbReference type="Pfam" id="PF23567"/>
    </source>
</evidence>
<dbReference type="PANTHER" id="PTHR42780:SF1">
    <property type="entry name" value="ISOLEUCINE--TRNA LIGASE, CYTOPLASMIC"/>
    <property type="match status" value="1"/>
</dbReference>
<dbReference type="CDD" id="cd07961">
    <property type="entry name" value="Anticodon_Ia_Ile_ABEc"/>
    <property type="match status" value="1"/>
</dbReference>
<evidence type="ECO:0000256" key="2">
    <source>
        <dbReference type="ARBA" id="ARBA00005594"/>
    </source>
</evidence>
<dbReference type="Pfam" id="PF00133">
    <property type="entry name" value="tRNA-synt_1"/>
    <property type="match status" value="1"/>
</dbReference>
<dbReference type="GO" id="GO:0000049">
    <property type="term" value="F:tRNA binding"/>
    <property type="evidence" value="ECO:0007669"/>
    <property type="project" value="InterPro"/>
</dbReference>
<feature type="region of interest" description="Disordered" evidence="13">
    <location>
        <begin position="930"/>
        <end position="962"/>
    </location>
</feature>
<feature type="compositionally biased region" description="Basic and acidic residues" evidence="13">
    <location>
        <begin position="951"/>
        <end position="962"/>
    </location>
</feature>
<dbReference type="HAMAP" id="MF_02003">
    <property type="entry name" value="Ile_tRNA_synth_type2"/>
    <property type="match status" value="1"/>
</dbReference>
<feature type="compositionally biased region" description="Polar residues" evidence="13">
    <location>
        <begin position="92"/>
        <end position="107"/>
    </location>
</feature>
<dbReference type="SUPFAM" id="SSF50677">
    <property type="entry name" value="ValRS/IleRS/LeuRS editing domain"/>
    <property type="match status" value="1"/>
</dbReference>
<feature type="compositionally biased region" description="Basic and acidic residues" evidence="13">
    <location>
        <begin position="550"/>
        <end position="577"/>
    </location>
</feature>
<comment type="subcellular location">
    <subcellularLocation>
        <location evidence="1">Cytoplasm</location>
    </subcellularLocation>
</comment>
<dbReference type="InterPro" id="IPR057033">
    <property type="entry name" value="Ubiquitin_IARS1"/>
</dbReference>
<evidence type="ECO:0000256" key="9">
    <source>
        <dbReference type="ARBA" id="ARBA00023146"/>
    </source>
</evidence>
<feature type="region of interest" description="Disordered" evidence="13">
    <location>
        <begin position="476"/>
        <end position="618"/>
    </location>
</feature>
<feature type="region of interest" description="Disordered" evidence="13">
    <location>
        <begin position="646"/>
        <end position="708"/>
    </location>
</feature>
<keyword evidence="6" id="KW-0547">Nucleotide-binding</keyword>
<keyword evidence="8" id="KW-0648">Protein biosynthesis</keyword>
<comment type="caution">
    <text evidence="17">The sequence shown here is derived from an EMBL/GenBank/DDBJ whole genome shotgun (WGS) entry which is preliminary data.</text>
</comment>